<dbReference type="InterPro" id="IPR019129">
    <property type="entry name" value="Folate-sensitive_fs_Fra10Ac1"/>
</dbReference>
<evidence type="ECO:0000256" key="1">
    <source>
        <dbReference type="SAM" id="MobiDB-lite"/>
    </source>
</evidence>
<dbReference type="EMBL" id="NHYD01001903">
    <property type="protein sequence ID" value="PPQ89334.1"/>
    <property type="molecule type" value="Genomic_DNA"/>
</dbReference>
<dbReference type="OrthoDB" id="197967at2759"/>
<protein>
    <recommendedName>
        <fullName evidence="4">Protein FRA10AC1</fullName>
    </recommendedName>
</protein>
<accession>A0A409XF13</accession>
<keyword evidence="3" id="KW-1185">Reference proteome</keyword>
<proteinExistence type="predicted"/>
<reference evidence="2 3" key="1">
    <citation type="journal article" date="2018" name="Evol. Lett.">
        <title>Horizontal gene cluster transfer increased hallucinogenic mushroom diversity.</title>
        <authorList>
            <person name="Reynolds H.T."/>
            <person name="Vijayakumar V."/>
            <person name="Gluck-Thaler E."/>
            <person name="Korotkin H.B."/>
            <person name="Matheny P.B."/>
            <person name="Slot J.C."/>
        </authorList>
    </citation>
    <scope>NUCLEOTIDE SEQUENCE [LARGE SCALE GENOMIC DNA]</scope>
    <source>
        <strain evidence="2 3">2631</strain>
    </source>
</reference>
<feature type="compositionally biased region" description="Basic and acidic residues" evidence="1">
    <location>
        <begin position="152"/>
        <end position="175"/>
    </location>
</feature>
<evidence type="ECO:0000313" key="3">
    <source>
        <dbReference type="Proteomes" id="UP000283269"/>
    </source>
</evidence>
<name>A0A409XF13_PSICY</name>
<feature type="region of interest" description="Disordered" evidence="1">
    <location>
        <begin position="151"/>
        <end position="238"/>
    </location>
</feature>
<evidence type="ECO:0008006" key="4">
    <source>
        <dbReference type="Google" id="ProtNLM"/>
    </source>
</evidence>
<organism evidence="2 3">
    <name type="scientific">Psilocybe cyanescens</name>
    <dbReference type="NCBI Taxonomy" id="93625"/>
    <lineage>
        <taxon>Eukaryota</taxon>
        <taxon>Fungi</taxon>
        <taxon>Dikarya</taxon>
        <taxon>Basidiomycota</taxon>
        <taxon>Agaricomycotina</taxon>
        <taxon>Agaricomycetes</taxon>
        <taxon>Agaricomycetidae</taxon>
        <taxon>Agaricales</taxon>
        <taxon>Agaricineae</taxon>
        <taxon>Strophariaceae</taxon>
        <taxon>Psilocybe</taxon>
    </lineage>
</organism>
<dbReference type="Pfam" id="PF09725">
    <property type="entry name" value="Fra10Ac1"/>
    <property type="match status" value="1"/>
</dbReference>
<dbReference type="STRING" id="93625.A0A409XF13"/>
<dbReference type="Proteomes" id="UP000283269">
    <property type="component" value="Unassembled WGS sequence"/>
</dbReference>
<gene>
    <name evidence="2" type="ORF">CVT25_003171</name>
</gene>
<dbReference type="AlphaFoldDB" id="A0A409XF13"/>
<dbReference type="InParanoid" id="A0A409XF13"/>
<evidence type="ECO:0000313" key="2">
    <source>
        <dbReference type="EMBL" id="PPQ89334.1"/>
    </source>
</evidence>
<comment type="caution">
    <text evidence="2">The sequence shown here is derived from an EMBL/GenBank/DDBJ whole genome shotgun (WGS) entry which is preliminary data.</text>
</comment>
<sequence>MSLYKYPYPGSSRQNAPPPVGITEFEILKASHKFLRDEDEKPSSWDEQLAGKYYSNLYREFAVCDLKHYKSGNFALRWRTEDEVLSGSGETTCGNTRCPLHFNIKATPNTQLTTLELPFTYQEHGAAKSALVKVVLCAKCVRKLMWKRTKEKGKEEAAEADKREDKEEDKGKGEEEGTNSVRVKLEEGEDDSFDQRRRKKRSRNEAGAEEEEDEGEKSSRRRRKKSSRSKSPRPSRRT</sequence>
<feature type="compositionally biased region" description="Basic residues" evidence="1">
    <location>
        <begin position="219"/>
        <end position="238"/>
    </location>
</feature>